<keyword evidence="1" id="KW-0853">WD repeat</keyword>
<evidence type="ECO:0000256" key="2">
    <source>
        <dbReference type="SAM" id="Phobius"/>
    </source>
</evidence>
<sequence>MSNLTKQKIAFKLMISQTENMLKNIGKIYLDQSIKFMIRLNMKTKKFIFYKIKYDKELIGIRNYRIWLKSGKKNVKVFRGTKVYQSKEDLYEILDYIQDTDESIFNFIIDVLKKEKIFDILGFLSKPFNLKLYDSIANQQLTKSVVKTKINKFTNVLRNIQDHPFSIVQKQIIRKVYIQEKQYKQIISDQFSQILILLTTIDEKLIQCGSNGLNLLVGIKVDLQNQSFENIRIKNTTLIDGNIVRSNLSGSEFENVDISGMNLNDSTLKIHHMNELQEHLGPVYSLCFFPDGITQASSSKDNSVPTGQFKGHEKYVSTVCFSPDGTTLASCGEISLSDYDYGMFIQGYKKPKRMIIAIGQTQYAFHQKKPLQHLVVLINLFIYGMLRWIILSLILWIYFGIQQQRLVYPFMGGKAGQQKGKLNDQIGAIWSCCLLPDGTTLAFGGLDKSICLWDVKTGQQKLFWMAILFLFYQYASYWMFRQGYKKSNWMVIVIGSTQHTFGQMKLFQHLAVEITLSLGCSDSLVNFTIEQKIQRSSNLKKLTYQEYSKFIFRDLKYQYSTYILIGCILIIRCAYFQRRICESLRNKLTFLIEIDRQLFLDSKLEQQLMRNHNYKFFQLVFFFQFFTQLFKIYALCYSEIGSKI</sequence>
<dbReference type="Pfam" id="PF00400">
    <property type="entry name" value="WD40"/>
    <property type="match status" value="3"/>
</dbReference>
<feature type="transmembrane region" description="Helical" evidence="2">
    <location>
        <begin position="462"/>
        <end position="480"/>
    </location>
</feature>
<keyword evidence="2" id="KW-0472">Membrane</keyword>
<dbReference type="PANTHER" id="PTHR45333">
    <property type="entry name" value="MEMBRANE PROTEIN-RELATED"/>
    <property type="match status" value="1"/>
</dbReference>
<dbReference type="PROSITE" id="PS50082">
    <property type="entry name" value="WD_REPEATS_2"/>
    <property type="match status" value="1"/>
</dbReference>
<evidence type="ECO:0000256" key="1">
    <source>
        <dbReference type="PROSITE-ProRule" id="PRU00221"/>
    </source>
</evidence>
<dbReference type="SMART" id="SM00320">
    <property type="entry name" value="WD40"/>
    <property type="match status" value="2"/>
</dbReference>
<dbReference type="PANTHER" id="PTHR45333:SF1">
    <property type="entry name" value="CHROMOSOME UNDETERMINED SCAFFOLD_625, WHOLE GENOME SHOTGUN SEQUENCE"/>
    <property type="match status" value="1"/>
</dbReference>
<dbReference type="InterPro" id="IPR001680">
    <property type="entry name" value="WD40_rpt"/>
</dbReference>
<feature type="repeat" description="WD" evidence="1">
    <location>
        <begin position="422"/>
        <end position="463"/>
    </location>
</feature>
<protein>
    <submittedName>
        <fullName evidence="3">Uncharacterized protein</fullName>
    </submittedName>
</protein>
<feature type="transmembrane region" description="Helical" evidence="2">
    <location>
        <begin position="559"/>
        <end position="577"/>
    </location>
</feature>
<gene>
    <name evidence="3" type="ORF">PSON_ATCC_30995.1.T3440001</name>
</gene>
<feature type="transmembrane region" description="Helical" evidence="2">
    <location>
        <begin position="616"/>
        <end position="636"/>
    </location>
</feature>
<dbReference type="OrthoDB" id="283099at2759"/>
<keyword evidence="2" id="KW-1133">Transmembrane helix</keyword>
<proteinExistence type="predicted"/>
<evidence type="ECO:0000313" key="4">
    <source>
        <dbReference type="Proteomes" id="UP000692954"/>
    </source>
</evidence>
<dbReference type="AlphaFoldDB" id="A0A8S1RVK5"/>
<keyword evidence="2" id="KW-0812">Transmembrane</keyword>
<keyword evidence="4" id="KW-1185">Reference proteome</keyword>
<name>A0A8S1RVK5_9CILI</name>
<comment type="caution">
    <text evidence="3">The sequence shown here is derived from an EMBL/GenBank/DDBJ whole genome shotgun (WGS) entry which is preliminary data.</text>
</comment>
<dbReference type="EMBL" id="CAJJDN010000344">
    <property type="protein sequence ID" value="CAD8130919.1"/>
    <property type="molecule type" value="Genomic_DNA"/>
</dbReference>
<evidence type="ECO:0000313" key="3">
    <source>
        <dbReference type="EMBL" id="CAD8130919.1"/>
    </source>
</evidence>
<organism evidence="3 4">
    <name type="scientific">Paramecium sonneborni</name>
    <dbReference type="NCBI Taxonomy" id="65129"/>
    <lineage>
        <taxon>Eukaryota</taxon>
        <taxon>Sar</taxon>
        <taxon>Alveolata</taxon>
        <taxon>Ciliophora</taxon>
        <taxon>Intramacronucleata</taxon>
        <taxon>Oligohymenophorea</taxon>
        <taxon>Peniculida</taxon>
        <taxon>Parameciidae</taxon>
        <taxon>Paramecium</taxon>
    </lineage>
</organism>
<accession>A0A8S1RVK5</accession>
<dbReference type="Proteomes" id="UP000692954">
    <property type="component" value="Unassembled WGS sequence"/>
</dbReference>
<reference evidence="3" key="1">
    <citation type="submission" date="2021-01" db="EMBL/GenBank/DDBJ databases">
        <authorList>
            <consortium name="Genoscope - CEA"/>
            <person name="William W."/>
        </authorList>
    </citation>
    <scope>NUCLEOTIDE SEQUENCE</scope>
</reference>
<feature type="transmembrane region" description="Helical" evidence="2">
    <location>
        <begin position="374"/>
        <end position="399"/>
    </location>
</feature>